<evidence type="ECO:0000313" key="3">
    <source>
        <dbReference type="Proteomes" id="UP001501102"/>
    </source>
</evidence>
<comment type="caution">
    <text evidence="2">The sequence shown here is derived from an EMBL/GenBank/DDBJ whole genome shotgun (WGS) entry which is preliminary data.</text>
</comment>
<protein>
    <submittedName>
        <fullName evidence="2">Uncharacterized protein</fullName>
    </submittedName>
</protein>
<reference evidence="2 3" key="1">
    <citation type="journal article" date="2019" name="Int. J. Syst. Evol. Microbiol.">
        <title>The Global Catalogue of Microorganisms (GCM) 10K type strain sequencing project: providing services to taxonomists for standard genome sequencing and annotation.</title>
        <authorList>
            <consortium name="The Broad Institute Genomics Platform"/>
            <consortium name="The Broad Institute Genome Sequencing Center for Infectious Disease"/>
            <person name="Wu L."/>
            <person name="Ma J."/>
        </authorList>
    </citation>
    <scope>NUCLEOTIDE SEQUENCE [LARGE SCALE GENOMIC DNA]</scope>
    <source>
        <strain evidence="2 3">JCM 4087</strain>
    </source>
</reference>
<name>A0ABN3WR82_STRTU</name>
<dbReference type="Proteomes" id="UP001501102">
    <property type="component" value="Unassembled WGS sequence"/>
</dbReference>
<accession>A0ABN3WR82</accession>
<feature type="region of interest" description="Disordered" evidence="1">
    <location>
        <begin position="1"/>
        <end position="35"/>
    </location>
</feature>
<sequence length="116" mass="12354">MYTLTPTHEAVKRKDVRTGSPPPPHTTLGHRAASSAIAYEPPRAELRSGRRVALSPHTNYILAQGMVIRKAHRPTVSTKRFEAAPSCRPLQQSDSPTLTAAPGAACPRAHSGAGPT</sequence>
<proteinExistence type="predicted"/>
<evidence type="ECO:0000313" key="2">
    <source>
        <dbReference type="EMBL" id="GAA2925020.1"/>
    </source>
</evidence>
<dbReference type="EMBL" id="BAAAXZ010000080">
    <property type="protein sequence ID" value="GAA2925020.1"/>
    <property type="molecule type" value="Genomic_DNA"/>
</dbReference>
<evidence type="ECO:0000256" key="1">
    <source>
        <dbReference type="SAM" id="MobiDB-lite"/>
    </source>
</evidence>
<feature type="compositionally biased region" description="Polar residues" evidence="1">
    <location>
        <begin position="89"/>
        <end position="98"/>
    </location>
</feature>
<keyword evidence="3" id="KW-1185">Reference proteome</keyword>
<organism evidence="2 3">
    <name type="scientific">Streptomyces thioluteus</name>
    <dbReference type="NCBI Taxonomy" id="66431"/>
    <lineage>
        <taxon>Bacteria</taxon>
        <taxon>Bacillati</taxon>
        <taxon>Actinomycetota</taxon>
        <taxon>Actinomycetes</taxon>
        <taxon>Kitasatosporales</taxon>
        <taxon>Streptomycetaceae</taxon>
        <taxon>Streptomyces</taxon>
    </lineage>
</organism>
<feature type="region of interest" description="Disordered" evidence="1">
    <location>
        <begin position="79"/>
        <end position="116"/>
    </location>
</feature>
<gene>
    <name evidence="2" type="ORF">GCM10020221_21220</name>
</gene>